<dbReference type="GO" id="GO:0016593">
    <property type="term" value="C:Cdc73/Paf1 complex"/>
    <property type="evidence" value="ECO:0007669"/>
    <property type="project" value="InterPro"/>
</dbReference>
<keyword evidence="11" id="KW-1185">Reference proteome</keyword>
<feature type="region of interest" description="Disordered" evidence="6">
    <location>
        <begin position="216"/>
        <end position="304"/>
    </location>
</feature>
<evidence type="ECO:0000256" key="6">
    <source>
        <dbReference type="SAM" id="MobiDB-lite"/>
    </source>
</evidence>
<comment type="similarity">
    <text evidence="2">Belongs to the CDC73 family.</text>
</comment>
<evidence type="ECO:0000313" key="11">
    <source>
        <dbReference type="Proteomes" id="UP000886520"/>
    </source>
</evidence>
<evidence type="ECO:0000256" key="5">
    <source>
        <dbReference type="ARBA" id="ARBA00023242"/>
    </source>
</evidence>
<dbReference type="GO" id="GO:0032968">
    <property type="term" value="P:positive regulation of transcription elongation by RNA polymerase II"/>
    <property type="evidence" value="ECO:0007669"/>
    <property type="project" value="TreeGrafter"/>
</dbReference>
<dbReference type="GO" id="GO:0000993">
    <property type="term" value="F:RNA polymerase II complex binding"/>
    <property type="evidence" value="ECO:0007669"/>
    <property type="project" value="TreeGrafter"/>
</dbReference>
<evidence type="ECO:0000256" key="4">
    <source>
        <dbReference type="ARBA" id="ARBA00023163"/>
    </source>
</evidence>
<organism evidence="10 11">
    <name type="scientific">Adiantum capillus-veneris</name>
    <name type="common">Maidenhair fern</name>
    <dbReference type="NCBI Taxonomy" id="13818"/>
    <lineage>
        <taxon>Eukaryota</taxon>
        <taxon>Viridiplantae</taxon>
        <taxon>Streptophyta</taxon>
        <taxon>Embryophyta</taxon>
        <taxon>Tracheophyta</taxon>
        <taxon>Polypodiopsida</taxon>
        <taxon>Polypodiidae</taxon>
        <taxon>Polypodiales</taxon>
        <taxon>Pteridineae</taxon>
        <taxon>Pteridaceae</taxon>
        <taxon>Vittarioideae</taxon>
        <taxon>Adiantum</taxon>
    </lineage>
</organism>
<dbReference type="Gene3D" id="3.40.50.11990">
    <property type="entry name" value="RNA polymerase II accessory factor, Cdc73 C-terminal domain"/>
    <property type="match status" value="1"/>
</dbReference>
<evidence type="ECO:0000256" key="3">
    <source>
        <dbReference type="ARBA" id="ARBA00023015"/>
    </source>
</evidence>
<dbReference type="InterPro" id="IPR032041">
    <property type="entry name" value="Cdc73_N"/>
</dbReference>
<reference evidence="10" key="1">
    <citation type="submission" date="2021-01" db="EMBL/GenBank/DDBJ databases">
        <title>Adiantum capillus-veneris genome.</title>
        <authorList>
            <person name="Fang Y."/>
            <person name="Liao Q."/>
        </authorList>
    </citation>
    <scope>NUCLEOTIDE SEQUENCE</scope>
    <source>
        <strain evidence="10">H3</strain>
        <tissue evidence="10">Leaf</tissue>
    </source>
</reference>
<feature type="region of interest" description="Disordered" evidence="6">
    <location>
        <begin position="114"/>
        <end position="146"/>
    </location>
</feature>
<dbReference type="AlphaFoldDB" id="A0A9D4UMP8"/>
<evidence type="ECO:0000256" key="1">
    <source>
        <dbReference type="ARBA" id="ARBA00004123"/>
    </source>
</evidence>
<evidence type="ECO:0000259" key="8">
    <source>
        <dbReference type="Pfam" id="PF16050"/>
    </source>
</evidence>
<dbReference type="Pfam" id="PF05179">
    <property type="entry name" value="CDC73_C"/>
    <property type="match status" value="1"/>
</dbReference>
<evidence type="ECO:0008006" key="12">
    <source>
        <dbReference type="Google" id="ProtNLM"/>
    </source>
</evidence>
<evidence type="ECO:0000313" key="9">
    <source>
        <dbReference type="EMBL" id="KAI5070240.1"/>
    </source>
</evidence>
<proteinExistence type="inferred from homology"/>
<dbReference type="EMBL" id="JABFUD020000014">
    <property type="protein sequence ID" value="KAI5070753.1"/>
    <property type="molecule type" value="Genomic_DNA"/>
</dbReference>
<dbReference type="GO" id="GO:0006368">
    <property type="term" value="P:transcription elongation by RNA polymerase II"/>
    <property type="evidence" value="ECO:0007669"/>
    <property type="project" value="InterPro"/>
</dbReference>
<comment type="subcellular location">
    <subcellularLocation>
        <location evidence="1">Nucleus</location>
    </subcellularLocation>
</comment>
<dbReference type="FunFam" id="3.40.50.11990:FF:000002">
    <property type="entry name" value="protein CDC73 homolog"/>
    <property type="match status" value="1"/>
</dbReference>
<dbReference type="OrthoDB" id="2186602at2759"/>
<dbReference type="Proteomes" id="UP000886520">
    <property type="component" value="Chromosome 14"/>
</dbReference>
<sequence length="464" mass="53225">MDPLSILREYTMRSDLESIKQVGDEFLFGDEYRFVCNMDTAYRSKQGSLYTLDSLVFFVKNTHTKHTDYMQQARALKLQTVTFIDRKALLDYLEGRVQNTDAIELLAPTAAVSGAPPPHLHHMDAPSEDDVEEYRPDDPSFAPSKRSRLDDAMVDVGASAAGMAEYEPVEMDASRMISFIKERERPIRDRNSILLCHNKDFQEILTMLTKRDEEKKKAEELKEAGDRQQSNDRYDEKRYWKDHDTEDPHSYKPKDMLAGKGKADVTRASHSHHSHRQSLSMVPAPRSGTSLLSAAGQKGAKVEGGPPIILVPSAAQTLLNMYNAKEFLEDGVYVAADAKNKKPEVVTFHRKMGRPKPVKYEVRDKPTALSPKDWERVIAVFVLGKEWQFKDWPFKDHVEIFSKIMGIYLRFEDDSVDSAKIVKQWNVKIISLSKHKRHQDRTAVLQFWDSLENFICARRVNIVF</sequence>
<dbReference type="PANTHER" id="PTHR12466:SF8">
    <property type="entry name" value="PARAFIBROMIN"/>
    <property type="match status" value="1"/>
</dbReference>
<dbReference type="InterPro" id="IPR031336">
    <property type="entry name" value="CDC73_C"/>
</dbReference>
<feature type="domain" description="Cell division control protein 73 C-terminal" evidence="7">
    <location>
        <begin position="307"/>
        <end position="454"/>
    </location>
</feature>
<protein>
    <recommendedName>
        <fullName evidence="12">Parafibromin</fullName>
    </recommendedName>
</protein>
<name>A0A9D4UMP8_ADICA</name>
<evidence type="ECO:0000256" key="2">
    <source>
        <dbReference type="ARBA" id="ARBA00010427"/>
    </source>
</evidence>
<comment type="caution">
    <text evidence="10">The sequence shown here is derived from an EMBL/GenBank/DDBJ whole genome shotgun (WGS) entry which is preliminary data.</text>
</comment>
<gene>
    <name evidence="9" type="ORF">GOP47_0014583</name>
    <name evidence="10" type="ORF">GOP47_0015096</name>
</gene>
<feature type="compositionally biased region" description="Basic and acidic residues" evidence="6">
    <location>
        <begin position="216"/>
        <end position="267"/>
    </location>
</feature>
<dbReference type="InterPro" id="IPR038103">
    <property type="entry name" value="CDC73_C_sf"/>
</dbReference>
<dbReference type="InterPro" id="IPR007852">
    <property type="entry name" value="Cdc73/Parafibromin"/>
</dbReference>
<dbReference type="PANTHER" id="PTHR12466">
    <property type="entry name" value="CDC73 DOMAIN PROTEIN"/>
    <property type="match status" value="1"/>
</dbReference>
<evidence type="ECO:0000259" key="7">
    <source>
        <dbReference type="Pfam" id="PF05179"/>
    </source>
</evidence>
<dbReference type="Pfam" id="PF16050">
    <property type="entry name" value="CDC73_N"/>
    <property type="match status" value="1"/>
</dbReference>
<accession>A0A9D4UMP8</accession>
<dbReference type="EMBL" id="JABFUD020000014">
    <property type="protein sequence ID" value="KAI5070240.1"/>
    <property type="molecule type" value="Genomic_DNA"/>
</dbReference>
<keyword evidence="3" id="KW-0805">Transcription regulation</keyword>
<feature type="domain" description="Paf1 complex subunit Cdc73 N-terminal" evidence="8">
    <location>
        <begin position="2"/>
        <end position="154"/>
    </location>
</feature>
<evidence type="ECO:0000313" key="10">
    <source>
        <dbReference type="EMBL" id="KAI5070753.1"/>
    </source>
</evidence>
<keyword evidence="5" id="KW-0539">Nucleus</keyword>
<keyword evidence="4" id="KW-0804">Transcription</keyword>